<name>A0AAD1XAA0_EUPCR</name>
<protein>
    <submittedName>
        <fullName evidence="1">Uncharacterized protein</fullName>
    </submittedName>
</protein>
<reference evidence="1" key="1">
    <citation type="submission" date="2023-07" db="EMBL/GenBank/DDBJ databases">
        <authorList>
            <consortium name="AG Swart"/>
            <person name="Singh M."/>
            <person name="Singh A."/>
            <person name="Seah K."/>
            <person name="Emmerich C."/>
        </authorList>
    </citation>
    <scope>NUCLEOTIDE SEQUENCE</scope>
    <source>
        <strain evidence="1">DP1</strain>
    </source>
</reference>
<proteinExistence type="predicted"/>
<dbReference type="AlphaFoldDB" id="A0AAD1XAA0"/>
<gene>
    <name evidence="1" type="ORF">ECRASSUSDP1_LOCUS8124</name>
</gene>
<sequence length="293" mass="33963">MKYISTDIQPNNQESVVKSLVEGDHSTSDLYFPIKDFKPDFEEDLALCNGASGIINGNQIVDSFNILNTINEGSNEGIFRLPKQDLLNDCFMDNQRVDDNLLIQEEFYDKNVPESAPMFEFKYLEGIVDKQTFSDICEADQKYEDPAPTSLTTPKNVPKGKRWGKKQDIELFNEFRKFELKGLICLEELKKLDMDAWDSPHDIINTIRSTLGTDKSCEFLINRLICHTNDNFSVRETKLLKRLIRKNNYKDLDYPKLLENFRGKTLDGLKAACNHLYQERSLKRLHKITNMDK</sequence>
<evidence type="ECO:0000313" key="2">
    <source>
        <dbReference type="Proteomes" id="UP001295684"/>
    </source>
</evidence>
<accession>A0AAD1XAA0</accession>
<evidence type="ECO:0000313" key="1">
    <source>
        <dbReference type="EMBL" id="CAI2366850.1"/>
    </source>
</evidence>
<dbReference type="Proteomes" id="UP001295684">
    <property type="component" value="Unassembled WGS sequence"/>
</dbReference>
<keyword evidence="2" id="KW-1185">Reference proteome</keyword>
<organism evidence="1 2">
    <name type="scientific">Euplotes crassus</name>
    <dbReference type="NCBI Taxonomy" id="5936"/>
    <lineage>
        <taxon>Eukaryota</taxon>
        <taxon>Sar</taxon>
        <taxon>Alveolata</taxon>
        <taxon>Ciliophora</taxon>
        <taxon>Intramacronucleata</taxon>
        <taxon>Spirotrichea</taxon>
        <taxon>Hypotrichia</taxon>
        <taxon>Euplotida</taxon>
        <taxon>Euplotidae</taxon>
        <taxon>Moneuplotes</taxon>
    </lineage>
</organism>
<dbReference type="EMBL" id="CAMPGE010007934">
    <property type="protein sequence ID" value="CAI2366850.1"/>
    <property type="molecule type" value="Genomic_DNA"/>
</dbReference>
<comment type="caution">
    <text evidence="1">The sequence shown here is derived from an EMBL/GenBank/DDBJ whole genome shotgun (WGS) entry which is preliminary data.</text>
</comment>